<gene>
    <name evidence="2" type="ORF">SAMN05444164_7425</name>
</gene>
<sequence length="404" mass="44170">MNDVRRPIKAALLQVHSLAGLALALLWAVVGITGATMAFEDEIEASLNSHIMRVDASATRRLTPDELVARLQSAGDFGRASAVTMASDPSAAVWIRFARSEGGTRPSSVYVDPYDGHLLGSPRGEDFFATVRKLHRWLLLPGDGNGMGRKITGSAAVCLIVMLITGLVLRWPHRARSVKMWLKPNLGLRGRGLHRSLHAVIGTWVLPVYLAMTLTGLWYSFEWYKAGANWLLARPEAADAAMQPKPPRGAAAAAGKGEAKTEAKAEAKPLAFDRVWTTFLQQENNDYGRVLLTLPAGAGTAVRVRSWPRDSSLESVRDEFRIDAVTGRVISSDRYADKTFGERVLAGVLDIHRGAILGWPGKLAFMLAAAMMPLFAVTGLLLYLSRRRHRRLARQPMGHLVPGE</sequence>
<keyword evidence="1" id="KW-0812">Transmembrane</keyword>
<dbReference type="RefSeq" id="WP_092124628.1">
    <property type="nucleotide sequence ID" value="NZ_FNTH01000001.1"/>
</dbReference>
<dbReference type="OrthoDB" id="9791166at2"/>
<keyword evidence="1" id="KW-1133">Transmembrane helix</keyword>
<accession>A0A1H5HAL8</accession>
<feature type="transmembrane region" description="Helical" evidence="1">
    <location>
        <begin position="12"/>
        <end position="39"/>
    </location>
</feature>
<dbReference type="InterPro" id="IPR005625">
    <property type="entry name" value="PepSY-ass_TM"/>
</dbReference>
<feature type="transmembrane region" description="Helical" evidence="1">
    <location>
        <begin position="363"/>
        <end position="384"/>
    </location>
</feature>
<evidence type="ECO:0000256" key="1">
    <source>
        <dbReference type="SAM" id="Phobius"/>
    </source>
</evidence>
<dbReference type="EMBL" id="FNTH01000001">
    <property type="protein sequence ID" value="SEE25066.1"/>
    <property type="molecule type" value="Genomic_DNA"/>
</dbReference>
<name>A0A1H5HAL8_9BRAD</name>
<proteinExistence type="predicted"/>
<organism evidence="2 3">
    <name type="scientific">Bradyrhizobium erythrophlei</name>
    <dbReference type="NCBI Taxonomy" id="1437360"/>
    <lineage>
        <taxon>Bacteria</taxon>
        <taxon>Pseudomonadati</taxon>
        <taxon>Pseudomonadota</taxon>
        <taxon>Alphaproteobacteria</taxon>
        <taxon>Hyphomicrobiales</taxon>
        <taxon>Nitrobacteraceae</taxon>
        <taxon>Bradyrhizobium</taxon>
    </lineage>
</organism>
<evidence type="ECO:0000313" key="3">
    <source>
        <dbReference type="Proteomes" id="UP000198992"/>
    </source>
</evidence>
<feature type="transmembrane region" description="Helical" evidence="1">
    <location>
        <begin position="151"/>
        <end position="171"/>
    </location>
</feature>
<evidence type="ECO:0000313" key="2">
    <source>
        <dbReference type="EMBL" id="SEE25066.1"/>
    </source>
</evidence>
<dbReference type="Proteomes" id="UP000198992">
    <property type="component" value="Unassembled WGS sequence"/>
</dbReference>
<keyword evidence="1" id="KW-0472">Membrane</keyword>
<dbReference type="PROSITE" id="PS00018">
    <property type="entry name" value="EF_HAND_1"/>
    <property type="match status" value="1"/>
</dbReference>
<feature type="transmembrane region" description="Helical" evidence="1">
    <location>
        <begin position="199"/>
        <end position="221"/>
    </location>
</feature>
<reference evidence="2 3" key="1">
    <citation type="submission" date="2016-10" db="EMBL/GenBank/DDBJ databases">
        <authorList>
            <person name="de Groot N.N."/>
        </authorList>
    </citation>
    <scope>NUCLEOTIDE SEQUENCE [LARGE SCALE GENOMIC DNA]</scope>
    <source>
        <strain evidence="2 3">MT12</strain>
    </source>
</reference>
<dbReference type="InterPro" id="IPR018247">
    <property type="entry name" value="EF_Hand_1_Ca_BS"/>
</dbReference>
<dbReference type="PANTHER" id="PTHR34219:SF3">
    <property type="entry name" value="BLL7967 PROTEIN"/>
    <property type="match status" value="1"/>
</dbReference>
<dbReference type="AlphaFoldDB" id="A0A1H5HAL8"/>
<protein>
    <submittedName>
        <fullName evidence="2">Sulfite reductase (NADPH) flavoprotein alpha-component</fullName>
    </submittedName>
</protein>
<dbReference type="PANTHER" id="PTHR34219">
    <property type="entry name" value="IRON-REGULATED INNER MEMBRANE PROTEIN-RELATED"/>
    <property type="match status" value="1"/>
</dbReference>
<dbReference type="Pfam" id="PF03929">
    <property type="entry name" value="PepSY_TM"/>
    <property type="match status" value="1"/>
</dbReference>